<proteinExistence type="predicted"/>
<reference evidence="1 2" key="1">
    <citation type="submission" date="2018-09" db="EMBL/GenBank/DDBJ databases">
        <title>Complete genome sequence of Euzebya sp. DY32-46 isolated from seawater of Pacific Ocean.</title>
        <authorList>
            <person name="Xu L."/>
            <person name="Wu Y.-H."/>
            <person name="Xu X.-W."/>
        </authorList>
    </citation>
    <scope>NUCLEOTIDE SEQUENCE [LARGE SCALE GENOMIC DNA]</scope>
    <source>
        <strain evidence="1 2">DY32-46</strain>
    </source>
</reference>
<dbReference type="RefSeq" id="WP_341250989.1">
    <property type="nucleotide sequence ID" value="NZ_CAXIBR010000022.1"/>
</dbReference>
<sequence length="66" mass="7231">MDRREVPGTAEATRPEGIGADTDLVRDLWERSVELTGVAYDALDRRRQPVGEALILKTESAPGAHD</sequence>
<organism evidence="1 2">
    <name type="scientific">Euzebya pacifica</name>
    <dbReference type="NCBI Taxonomy" id="1608957"/>
    <lineage>
        <taxon>Bacteria</taxon>
        <taxon>Bacillati</taxon>
        <taxon>Actinomycetota</taxon>
        <taxon>Nitriliruptoria</taxon>
        <taxon>Euzebyales</taxon>
    </lineage>
</organism>
<keyword evidence="2" id="KW-1185">Reference proteome</keyword>
<protein>
    <submittedName>
        <fullName evidence="1">Uncharacterized protein</fullName>
    </submittedName>
</protein>
<gene>
    <name evidence="1" type="ORF">DVS28_a2196</name>
</gene>
<dbReference type="Proteomes" id="UP000264006">
    <property type="component" value="Chromosome"/>
</dbReference>
<dbReference type="KEGG" id="euz:DVS28_a2196"/>
<name>A0A346XXD1_9ACTN</name>
<accession>A0A346XXD1</accession>
<dbReference type="AlphaFoldDB" id="A0A346XXD1"/>
<evidence type="ECO:0000313" key="2">
    <source>
        <dbReference type="Proteomes" id="UP000264006"/>
    </source>
</evidence>
<evidence type="ECO:0000313" key="1">
    <source>
        <dbReference type="EMBL" id="AXV06878.1"/>
    </source>
</evidence>
<dbReference type="EMBL" id="CP031165">
    <property type="protein sequence ID" value="AXV06878.1"/>
    <property type="molecule type" value="Genomic_DNA"/>
</dbReference>